<dbReference type="STRING" id="767770.A0A1L9NPW8"/>
<keyword evidence="5 7" id="KW-1133">Transmembrane helix</keyword>
<feature type="transmembrane region" description="Helical" evidence="7">
    <location>
        <begin position="408"/>
        <end position="427"/>
    </location>
</feature>
<evidence type="ECO:0000256" key="5">
    <source>
        <dbReference type="ARBA" id="ARBA00022989"/>
    </source>
</evidence>
<evidence type="ECO:0000313" key="9">
    <source>
        <dbReference type="EMBL" id="OJI91297.1"/>
    </source>
</evidence>
<dbReference type="Pfam" id="PF13632">
    <property type="entry name" value="Glyco_trans_2_3"/>
    <property type="match status" value="1"/>
</dbReference>
<proteinExistence type="predicted"/>
<feature type="transmembrane region" description="Helical" evidence="7">
    <location>
        <begin position="526"/>
        <end position="546"/>
    </location>
</feature>
<dbReference type="AlphaFoldDB" id="A0A1L9NPW8"/>
<protein>
    <recommendedName>
        <fullName evidence="8">Glycosyltransferase 2-like domain-containing protein</fullName>
    </recommendedName>
</protein>
<comment type="subcellular location">
    <subcellularLocation>
        <location evidence="1">Membrane</location>
        <topology evidence="1">Multi-pass membrane protein</topology>
    </subcellularLocation>
</comment>
<evidence type="ECO:0000256" key="3">
    <source>
        <dbReference type="ARBA" id="ARBA00022679"/>
    </source>
</evidence>
<gene>
    <name evidence="9" type="ORF">ASPTUDRAFT_63216</name>
</gene>
<dbReference type="InterPro" id="IPR050321">
    <property type="entry name" value="Glycosyltr_2/OpgH_subfam"/>
</dbReference>
<keyword evidence="6 7" id="KW-0472">Membrane</keyword>
<keyword evidence="10" id="KW-1185">Reference proteome</keyword>
<dbReference type="OMA" id="YHARIKI"/>
<dbReference type="InterPro" id="IPR001173">
    <property type="entry name" value="Glyco_trans_2-like"/>
</dbReference>
<dbReference type="Gene3D" id="3.90.550.10">
    <property type="entry name" value="Spore Coat Polysaccharide Biosynthesis Protein SpsA, Chain A"/>
    <property type="match status" value="1"/>
</dbReference>
<dbReference type="InterPro" id="IPR029044">
    <property type="entry name" value="Nucleotide-diphossugar_trans"/>
</dbReference>
<dbReference type="EMBL" id="KV878176">
    <property type="protein sequence ID" value="OJI91297.1"/>
    <property type="molecule type" value="Genomic_DNA"/>
</dbReference>
<organism evidence="9 10">
    <name type="scientific">Aspergillus tubingensis (strain CBS 134.48)</name>
    <dbReference type="NCBI Taxonomy" id="767770"/>
    <lineage>
        <taxon>Eukaryota</taxon>
        <taxon>Fungi</taxon>
        <taxon>Dikarya</taxon>
        <taxon>Ascomycota</taxon>
        <taxon>Pezizomycotina</taxon>
        <taxon>Eurotiomycetes</taxon>
        <taxon>Eurotiomycetidae</taxon>
        <taxon>Eurotiales</taxon>
        <taxon>Aspergillaceae</taxon>
        <taxon>Aspergillus</taxon>
        <taxon>Aspergillus subgen. Circumdati</taxon>
    </lineage>
</organism>
<evidence type="ECO:0000259" key="8">
    <source>
        <dbReference type="Pfam" id="PF13632"/>
    </source>
</evidence>
<keyword evidence="2" id="KW-0328">Glycosyltransferase</keyword>
<evidence type="ECO:0000256" key="7">
    <source>
        <dbReference type="SAM" id="Phobius"/>
    </source>
</evidence>
<accession>A0A1L9NPW8</accession>
<dbReference type="OrthoDB" id="72851at2759"/>
<dbReference type="CDD" id="cd06421">
    <property type="entry name" value="CESA_CelA_like"/>
    <property type="match status" value="1"/>
</dbReference>
<sequence>MSGSYTETVTSDSNQREKKLDLQTCPPYHIEKRPHNLGQFPLDSPRLVCAHLTTWLLYFGYLAGRVKLTLGLSTPNIAVWSFLWLNVLIEVTSTILEFLSRFETFLYIGWGRRPVHRPSFYLHGEHAPTIDICITCCGEPLDVIMDTIAGAASQDYPQDRFRVFLLDDARDIEVKKAVKRFNNGRHGFQKVVYLAREKPPGVPHYYKAGNLRYGLEESARRNGGSEFVAGLDVDMIPVKDWLRRVVPQLLVDGSAAMAVPPQRFYNAPKGDPLGQDTNVFAGLSEPINDSLGGTCCTGSGYVMRRSALDSIGGWPLQNAGEDILCAWLLADKGWRITFVRDEVQYGLAPDSLAAWFKQRARWTDGNILSYRKLGWFFFNTGVPGQRSLLQRIVGFCHVVKTYTAIPNILMILFVPWISWPVVSATSTASASQEQQMRRLYLVLLMATILHKFCYIRMHGGIGIQAAKNQQANRFWNTPLNATRIFRSWIPGNIVSFEITGTVVSLINERSARHRKPFWTRVCTPMILMYVVWLSYAMVPVIWRSWFCATRAERSVEGTLISPSPGAVVFLFSAIMKLSVPVRYMAQPPTVPERRQLLSKDTDGVYRPSKFHRPSDKMVSWKDVVEVLIIVCGSLGVL</sequence>
<reference evidence="10" key="1">
    <citation type="journal article" date="2017" name="Genome Biol.">
        <title>Comparative genomics reveals high biological diversity and specific adaptations in the industrially and medically important fungal genus Aspergillus.</title>
        <authorList>
            <person name="de Vries R.P."/>
            <person name="Riley R."/>
            <person name="Wiebenga A."/>
            <person name="Aguilar-Osorio G."/>
            <person name="Amillis S."/>
            <person name="Uchima C.A."/>
            <person name="Anderluh G."/>
            <person name="Asadollahi M."/>
            <person name="Askin M."/>
            <person name="Barry K."/>
            <person name="Battaglia E."/>
            <person name="Bayram O."/>
            <person name="Benocci T."/>
            <person name="Braus-Stromeyer S.A."/>
            <person name="Caldana C."/>
            <person name="Canovas D."/>
            <person name="Cerqueira G.C."/>
            <person name="Chen F."/>
            <person name="Chen W."/>
            <person name="Choi C."/>
            <person name="Clum A."/>
            <person name="Dos Santos R.A."/>
            <person name="Damasio A.R."/>
            <person name="Diallinas G."/>
            <person name="Emri T."/>
            <person name="Fekete E."/>
            <person name="Flipphi M."/>
            <person name="Freyberg S."/>
            <person name="Gallo A."/>
            <person name="Gournas C."/>
            <person name="Habgood R."/>
            <person name="Hainaut M."/>
            <person name="Harispe M.L."/>
            <person name="Henrissat B."/>
            <person name="Hilden K.S."/>
            <person name="Hope R."/>
            <person name="Hossain A."/>
            <person name="Karabika E."/>
            <person name="Karaffa L."/>
            <person name="Karanyi Z."/>
            <person name="Krasevec N."/>
            <person name="Kuo A."/>
            <person name="Kusch H."/>
            <person name="LaButti K."/>
            <person name="Lagendijk E.L."/>
            <person name="Lapidus A."/>
            <person name="Levasseur A."/>
            <person name="Lindquist E."/>
            <person name="Lipzen A."/>
            <person name="Logrieco A.F."/>
            <person name="MacCabe A."/>
            <person name="Maekelae M.R."/>
            <person name="Malavazi I."/>
            <person name="Melin P."/>
            <person name="Meyer V."/>
            <person name="Mielnichuk N."/>
            <person name="Miskei M."/>
            <person name="Molnar A.P."/>
            <person name="Mule G."/>
            <person name="Ngan C.Y."/>
            <person name="Orejas M."/>
            <person name="Orosz E."/>
            <person name="Ouedraogo J.P."/>
            <person name="Overkamp K.M."/>
            <person name="Park H.-S."/>
            <person name="Perrone G."/>
            <person name="Piumi F."/>
            <person name="Punt P.J."/>
            <person name="Ram A.F."/>
            <person name="Ramon A."/>
            <person name="Rauscher S."/>
            <person name="Record E."/>
            <person name="Riano-Pachon D.M."/>
            <person name="Robert V."/>
            <person name="Roehrig J."/>
            <person name="Ruller R."/>
            <person name="Salamov A."/>
            <person name="Salih N.S."/>
            <person name="Samson R.A."/>
            <person name="Sandor E."/>
            <person name="Sanguinetti M."/>
            <person name="Schuetze T."/>
            <person name="Sepcic K."/>
            <person name="Shelest E."/>
            <person name="Sherlock G."/>
            <person name="Sophianopoulou V."/>
            <person name="Squina F.M."/>
            <person name="Sun H."/>
            <person name="Susca A."/>
            <person name="Todd R.B."/>
            <person name="Tsang A."/>
            <person name="Unkles S.E."/>
            <person name="van de Wiele N."/>
            <person name="van Rossen-Uffink D."/>
            <person name="Oliveira J.V."/>
            <person name="Vesth T.C."/>
            <person name="Visser J."/>
            <person name="Yu J.-H."/>
            <person name="Zhou M."/>
            <person name="Andersen M.R."/>
            <person name="Archer D.B."/>
            <person name="Baker S.E."/>
            <person name="Benoit I."/>
            <person name="Brakhage A.A."/>
            <person name="Braus G.H."/>
            <person name="Fischer R."/>
            <person name="Frisvad J.C."/>
            <person name="Goldman G.H."/>
            <person name="Houbraken J."/>
            <person name="Oakley B."/>
            <person name="Pocsi I."/>
            <person name="Scazzocchio C."/>
            <person name="Seiboth B."/>
            <person name="vanKuyk P.A."/>
            <person name="Wortman J."/>
            <person name="Dyer P.S."/>
            <person name="Grigoriev I.V."/>
        </authorList>
    </citation>
    <scope>NUCLEOTIDE SEQUENCE [LARGE SCALE GENOMIC DNA]</scope>
    <source>
        <strain evidence="10">CBS 134.48</strain>
    </source>
</reference>
<evidence type="ECO:0000256" key="6">
    <source>
        <dbReference type="ARBA" id="ARBA00023136"/>
    </source>
</evidence>
<evidence type="ECO:0000256" key="2">
    <source>
        <dbReference type="ARBA" id="ARBA00022676"/>
    </source>
</evidence>
<dbReference type="GO" id="GO:0016020">
    <property type="term" value="C:membrane"/>
    <property type="evidence" value="ECO:0007669"/>
    <property type="project" value="UniProtKB-SubCell"/>
</dbReference>
<dbReference type="VEuPathDB" id="FungiDB:ASPTUDRAFT_63216"/>
<keyword evidence="3" id="KW-0808">Transferase</keyword>
<evidence type="ECO:0000313" key="10">
    <source>
        <dbReference type="Proteomes" id="UP000184304"/>
    </source>
</evidence>
<dbReference type="PANTHER" id="PTHR43867:SF2">
    <property type="entry name" value="CELLULOSE SYNTHASE CATALYTIC SUBUNIT A [UDP-FORMING]"/>
    <property type="match status" value="1"/>
</dbReference>
<keyword evidence="4 7" id="KW-0812">Transmembrane</keyword>
<evidence type="ECO:0000256" key="4">
    <source>
        <dbReference type="ARBA" id="ARBA00022692"/>
    </source>
</evidence>
<dbReference type="GO" id="GO:0016757">
    <property type="term" value="F:glycosyltransferase activity"/>
    <property type="evidence" value="ECO:0007669"/>
    <property type="project" value="UniProtKB-KW"/>
</dbReference>
<dbReference type="Proteomes" id="UP000184304">
    <property type="component" value="Unassembled WGS sequence"/>
</dbReference>
<evidence type="ECO:0000256" key="1">
    <source>
        <dbReference type="ARBA" id="ARBA00004141"/>
    </source>
</evidence>
<feature type="transmembrane region" description="Helical" evidence="7">
    <location>
        <begin position="439"/>
        <end position="457"/>
    </location>
</feature>
<dbReference type="SUPFAM" id="SSF53448">
    <property type="entry name" value="Nucleotide-diphospho-sugar transferases"/>
    <property type="match status" value="1"/>
</dbReference>
<dbReference type="PANTHER" id="PTHR43867">
    <property type="entry name" value="CELLULOSE SYNTHASE CATALYTIC SUBUNIT A [UDP-FORMING]"/>
    <property type="match status" value="1"/>
</dbReference>
<feature type="transmembrane region" description="Helical" evidence="7">
    <location>
        <begin position="488"/>
        <end position="506"/>
    </location>
</feature>
<feature type="domain" description="Glycosyltransferase 2-like" evidence="8">
    <location>
        <begin position="296"/>
        <end position="427"/>
    </location>
</feature>
<name>A0A1L9NPW8_ASPTC</name>